<dbReference type="Gene3D" id="2.70.70.10">
    <property type="entry name" value="Glucose Permease (Domain IIA)"/>
    <property type="match status" value="1"/>
</dbReference>
<name>A0A0G2AC63_9BACT</name>
<evidence type="ECO:0000313" key="2">
    <source>
        <dbReference type="EMBL" id="KKW30014.1"/>
    </source>
</evidence>
<dbReference type="SUPFAM" id="SSF51261">
    <property type="entry name" value="Duplicated hybrid motif"/>
    <property type="match status" value="1"/>
</dbReference>
<feature type="domain" description="M23ase beta-sheet core" evidence="1">
    <location>
        <begin position="121"/>
        <end position="215"/>
    </location>
</feature>
<dbReference type="AlphaFoldDB" id="A0A0G2AC63"/>
<dbReference type="InterPro" id="IPR016047">
    <property type="entry name" value="M23ase_b-sheet_dom"/>
</dbReference>
<proteinExistence type="predicted"/>
<accession>A0A0G2AC63</accession>
<gene>
    <name evidence="2" type="ORF">UY72_C0026G0006</name>
</gene>
<sequence length="258" mass="28963">MILKPGFSFCTELSDRLMNETLILRCLPLKPGFNLFDMLFPELKEKRFGYVNMNEAAKAWFAKYPEPIVSENPLLDPATCQAMMNEVHAELGIDVSYGGWLEDRSTLWRGSYLDEAKIYLHLGVDVNAPAGTAVAVDRHAEVIRVDDDTPLVGGWGNRVILRLRDEPIVLIYAHLAKGVVCKVGDQLAAGDVFAKLGASSENGYWMPHVHVQAVEQKYFDDLLQTGQLDVLDGYGSQEERKLLAHRFPDPMHFIQLDS</sequence>
<dbReference type="InterPro" id="IPR011055">
    <property type="entry name" value="Dup_hybrid_motif"/>
</dbReference>
<dbReference type="Pfam" id="PF01551">
    <property type="entry name" value="Peptidase_M23"/>
    <property type="match status" value="1"/>
</dbReference>
<organism evidence="2 3">
    <name type="scientific">Candidatus Uhrbacteria bacterium GW2011_GWD2_52_7</name>
    <dbReference type="NCBI Taxonomy" id="1618989"/>
    <lineage>
        <taxon>Bacteria</taxon>
        <taxon>Candidatus Uhriibacteriota</taxon>
    </lineage>
</organism>
<evidence type="ECO:0000259" key="1">
    <source>
        <dbReference type="Pfam" id="PF01551"/>
    </source>
</evidence>
<dbReference type="Proteomes" id="UP000034846">
    <property type="component" value="Unassembled WGS sequence"/>
</dbReference>
<evidence type="ECO:0000313" key="3">
    <source>
        <dbReference type="Proteomes" id="UP000034846"/>
    </source>
</evidence>
<protein>
    <recommendedName>
        <fullName evidence="1">M23ase beta-sheet core domain-containing protein</fullName>
    </recommendedName>
</protein>
<dbReference type="CDD" id="cd12797">
    <property type="entry name" value="M23_peptidase"/>
    <property type="match status" value="1"/>
</dbReference>
<comment type="caution">
    <text evidence="2">The sequence shown here is derived from an EMBL/GenBank/DDBJ whole genome shotgun (WGS) entry which is preliminary data.</text>
</comment>
<dbReference type="EMBL" id="LCRD01000026">
    <property type="protein sequence ID" value="KKW30014.1"/>
    <property type="molecule type" value="Genomic_DNA"/>
</dbReference>
<reference evidence="2 3" key="1">
    <citation type="journal article" date="2015" name="Nature">
        <title>rRNA introns, odd ribosomes, and small enigmatic genomes across a large radiation of phyla.</title>
        <authorList>
            <person name="Brown C.T."/>
            <person name="Hug L.A."/>
            <person name="Thomas B.C."/>
            <person name="Sharon I."/>
            <person name="Castelle C.J."/>
            <person name="Singh A."/>
            <person name="Wilkins M.J."/>
            <person name="Williams K.H."/>
            <person name="Banfield J.F."/>
        </authorList>
    </citation>
    <scope>NUCLEOTIDE SEQUENCE [LARGE SCALE GENOMIC DNA]</scope>
</reference>